<keyword evidence="2" id="KW-1185">Reference proteome</keyword>
<organism evidence="1 2">
    <name type="scientific">Myxococcus llanfairpwllgwyngyllgogerychwyrndrobwllllantysiliogogogochensis</name>
    <dbReference type="NCBI Taxonomy" id="2590453"/>
    <lineage>
        <taxon>Bacteria</taxon>
        <taxon>Pseudomonadati</taxon>
        <taxon>Myxococcota</taxon>
        <taxon>Myxococcia</taxon>
        <taxon>Myxococcales</taxon>
        <taxon>Cystobacterineae</taxon>
        <taxon>Myxococcaceae</taxon>
        <taxon>Myxococcus</taxon>
    </lineage>
</organism>
<reference evidence="1 2" key="1">
    <citation type="submission" date="2019-06" db="EMBL/GenBank/DDBJ databases">
        <authorList>
            <person name="Livingstone P."/>
            <person name="Whitworth D."/>
        </authorList>
    </citation>
    <scope>NUCLEOTIDE SEQUENCE [LARGE SCALE GENOMIC DNA]</scope>
    <source>
        <strain evidence="1 2">AM401</strain>
    </source>
</reference>
<sequence>MSASSAEGQRRLVEHVLNSVDPRLAPTLREAVARPGPTPRPAAGQTVVLCGHRSAGKSTLLPRVGGLLARRGLDLDTHLEQTHGRPLRKWVAEAPTEFRAAERRALLELPSGTLVAVGGGFLSHHPDALEGMFTLLIPVTFETYRERLLHDRTRPRLRPGLSLEEELSSVFQEREALHARVPTVALVDFLRGCLHLEESP</sequence>
<comment type="caution">
    <text evidence="1">The sequence shown here is derived from an EMBL/GenBank/DDBJ whole genome shotgun (WGS) entry which is preliminary data.</text>
</comment>
<dbReference type="InterPro" id="IPR027417">
    <property type="entry name" value="P-loop_NTPase"/>
</dbReference>
<accession>A0A540WS66</accession>
<gene>
    <name evidence="1" type="ORF">FJV41_32250</name>
</gene>
<proteinExistence type="predicted"/>
<keyword evidence="1" id="KW-0418">Kinase</keyword>
<dbReference type="SUPFAM" id="SSF52540">
    <property type="entry name" value="P-loop containing nucleoside triphosphate hydrolases"/>
    <property type="match status" value="1"/>
</dbReference>
<evidence type="ECO:0000313" key="1">
    <source>
        <dbReference type="EMBL" id="TQF11830.1"/>
    </source>
</evidence>
<dbReference type="EMBL" id="VIFM01000168">
    <property type="protein sequence ID" value="TQF11830.1"/>
    <property type="molecule type" value="Genomic_DNA"/>
</dbReference>
<name>A0A540WS66_9BACT</name>
<evidence type="ECO:0000313" key="2">
    <source>
        <dbReference type="Proteomes" id="UP000315369"/>
    </source>
</evidence>
<dbReference type="GO" id="GO:0016301">
    <property type="term" value="F:kinase activity"/>
    <property type="evidence" value="ECO:0007669"/>
    <property type="project" value="UniProtKB-KW"/>
</dbReference>
<keyword evidence="1" id="KW-0808">Transferase</keyword>
<dbReference type="Gene3D" id="3.40.50.300">
    <property type="entry name" value="P-loop containing nucleotide triphosphate hydrolases"/>
    <property type="match status" value="1"/>
</dbReference>
<dbReference type="Proteomes" id="UP000315369">
    <property type="component" value="Unassembled WGS sequence"/>
</dbReference>
<dbReference type="AlphaFoldDB" id="A0A540WS66"/>
<protein>
    <submittedName>
        <fullName evidence="1">Shikimate kinase</fullName>
    </submittedName>
</protein>
<dbReference type="InterPro" id="IPR031322">
    <property type="entry name" value="Shikimate/glucono_kinase"/>
</dbReference>
<dbReference type="Pfam" id="PF01202">
    <property type="entry name" value="SKI"/>
    <property type="match status" value="1"/>
</dbReference>
<dbReference type="PRINTS" id="PR01100">
    <property type="entry name" value="SHIKIMTKNASE"/>
</dbReference>
<dbReference type="OrthoDB" id="9800332at2"/>